<dbReference type="InterPro" id="IPR000595">
    <property type="entry name" value="cNMP-bd_dom"/>
</dbReference>
<dbReference type="EMBL" id="AP025316">
    <property type="protein sequence ID" value="BDD11804.1"/>
    <property type="molecule type" value="Genomic_DNA"/>
</dbReference>
<dbReference type="SUPFAM" id="SSF51206">
    <property type="entry name" value="cAMP-binding domain-like"/>
    <property type="match status" value="1"/>
</dbReference>
<reference evidence="2 3" key="1">
    <citation type="submission" date="2021-12" db="EMBL/GenBank/DDBJ databases">
        <title>Genome sequencing of bacteria with rrn-lacking chromosome and rrn-plasmid.</title>
        <authorList>
            <person name="Anda M."/>
            <person name="Iwasaki W."/>
        </authorList>
    </citation>
    <scope>NUCLEOTIDE SEQUENCE [LARGE SCALE GENOMIC DNA]</scope>
    <source>
        <strain evidence="2 3">DSM 100852</strain>
        <plasmid evidence="2 3">pFA2</plasmid>
    </source>
</reference>
<feature type="domain" description="Cyclic nucleotide-binding" evidence="1">
    <location>
        <begin position="10"/>
        <end position="112"/>
    </location>
</feature>
<protein>
    <submittedName>
        <fullName evidence="2">Cyclic nucleotide-binding protein</fullName>
    </submittedName>
</protein>
<dbReference type="CDD" id="cd00038">
    <property type="entry name" value="CAP_ED"/>
    <property type="match status" value="1"/>
</dbReference>
<dbReference type="InterPro" id="IPR014710">
    <property type="entry name" value="RmlC-like_jellyroll"/>
</dbReference>
<dbReference type="AlphaFoldDB" id="A0AAU9CI27"/>
<dbReference type="Proteomes" id="UP001348817">
    <property type="component" value="Plasmid pFA2"/>
</dbReference>
<keyword evidence="2" id="KW-0614">Plasmid</keyword>
<dbReference type="SMART" id="SM00100">
    <property type="entry name" value="cNMP"/>
    <property type="match status" value="1"/>
</dbReference>
<evidence type="ECO:0000313" key="2">
    <source>
        <dbReference type="EMBL" id="BDD11804.1"/>
    </source>
</evidence>
<proteinExistence type="predicted"/>
<geneLocation type="plasmid" evidence="2 3">
    <name>pFA2</name>
</geneLocation>
<name>A0AAU9CI27_9BACT</name>
<evidence type="ECO:0000259" key="1">
    <source>
        <dbReference type="PROSITE" id="PS50042"/>
    </source>
</evidence>
<dbReference type="PROSITE" id="PS50042">
    <property type="entry name" value="CNMP_BINDING_3"/>
    <property type="match status" value="1"/>
</dbReference>
<keyword evidence="3" id="KW-1185">Reference proteome</keyword>
<accession>A0AAU9CI27</accession>
<dbReference type="InterPro" id="IPR018490">
    <property type="entry name" value="cNMP-bd_dom_sf"/>
</dbReference>
<sequence length="190" mass="22200">MKDFFEYSDSTHKITQEAKEDMASRLQTASFKKGEHLLRDGQICRRVYFLKKGLAKMYLNKDGKQVIHKFMVAPIMFAAPESFLSQRPSRVWLTALTDIETYTLTYKDIMELCDHHHSVERLIRLHAARMAMTIIDRVNTHFFDSASERYRSFMEEFKDVYDEIPLGDIAAYLGISQVSLSRIRAKKDAF</sequence>
<dbReference type="RefSeq" id="WP_338395203.1">
    <property type="nucleotide sequence ID" value="NZ_AP025316.1"/>
</dbReference>
<gene>
    <name evidence="2" type="ORF">FUAX_42360</name>
</gene>
<evidence type="ECO:0000313" key="3">
    <source>
        <dbReference type="Proteomes" id="UP001348817"/>
    </source>
</evidence>
<dbReference type="KEGG" id="fax:FUAX_42360"/>
<organism evidence="2 3">
    <name type="scientific">Fulvitalea axinellae</name>
    <dbReference type="NCBI Taxonomy" id="1182444"/>
    <lineage>
        <taxon>Bacteria</taxon>
        <taxon>Pseudomonadati</taxon>
        <taxon>Bacteroidota</taxon>
        <taxon>Cytophagia</taxon>
        <taxon>Cytophagales</taxon>
        <taxon>Persicobacteraceae</taxon>
        <taxon>Fulvitalea</taxon>
    </lineage>
</organism>
<dbReference type="Gene3D" id="2.60.120.10">
    <property type="entry name" value="Jelly Rolls"/>
    <property type="match status" value="1"/>
</dbReference>
<dbReference type="Pfam" id="PF00027">
    <property type="entry name" value="cNMP_binding"/>
    <property type="match status" value="1"/>
</dbReference>